<dbReference type="STRING" id="1835702.A0A1F5LIY3"/>
<dbReference type="AlphaFoldDB" id="A0A1F5LIY3"/>
<dbReference type="RefSeq" id="XP_022488603.1">
    <property type="nucleotide sequence ID" value="XM_022631492.1"/>
</dbReference>
<keyword evidence="10" id="KW-1185">Reference proteome</keyword>
<dbReference type="Proteomes" id="UP000177622">
    <property type="component" value="Unassembled WGS sequence"/>
</dbReference>
<evidence type="ECO:0000256" key="2">
    <source>
        <dbReference type="ARBA" id="ARBA00005013"/>
    </source>
</evidence>
<dbReference type="GO" id="GO:0004150">
    <property type="term" value="F:dihydroneopterin aldolase activity"/>
    <property type="evidence" value="ECO:0007669"/>
    <property type="project" value="UniProtKB-EC"/>
</dbReference>
<dbReference type="OrthoDB" id="5425486at2759"/>
<evidence type="ECO:0000259" key="8">
    <source>
        <dbReference type="SMART" id="SM00905"/>
    </source>
</evidence>
<dbReference type="InterPro" id="IPR006157">
    <property type="entry name" value="FolB_dom"/>
</dbReference>
<evidence type="ECO:0000313" key="9">
    <source>
        <dbReference type="EMBL" id="OGE53164.1"/>
    </source>
</evidence>
<dbReference type="EC" id="4.1.2.25" evidence="4"/>
<evidence type="ECO:0000313" key="10">
    <source>
        <dbReference type="Proteomes" id="UP000177622"/>
    </source>
</evidence>
<dbReference type="SUPFAM" id="SSF55620">
    <property type="entry name" value="Tetrahydrobiopterin biosynthesis enzymes-like"/>
    <property type="match status" value="1"/>
</dbReference>
<dbReference type="InterPro" id="IPR043133">
    <property type="entry name" value="GTP-CH-I_C/QueF"/>
</dbReference>
<dbReference type="PANTHER" id="PTHR42844">
    <property type="entry name" value="DIHYDRONEOPTERIN ALDOLASE 1-RELATED"/>
    <property type="match status" value="1"/>
</dbReference>
<name>A0A1F5LIY3_PENAI</name>
<dbReference type="Pfam" id="PF02152">
    <property type="entry name" value="FolB"/>
    <property type="match status" value="1"/>
</dbReference>
<dbReference type="GO" id="GO:0046656">
    <property type="term" value="P:folic acid biosynthetic process"/>
    <property type="evidence" value="ECO:0007669"/>
    <property type="project" value="UniProtKB-KW"/>
</dbReference>
<dbReference type="PANTHER" id="PTHR42844:SF1">
    <property type="entry name" value="DIHYDRONEOPTERIN ALDOLASE 1-RELATED"/>
    <property type="match status" value="1"/>
</dbReference>
<comment type="catalytic activity">
    <reaction evidence="1">
        <text>7,8-dihydroneopterin = 6-hydroxymethyl-7,8-dihydropterin + glycolaldehyde</text>
        <dbReference type="Rhea" id="RHEA:10540"/>
        <dbReference type="ChEBI" id="CHEBI:17001"/>
        <dbReference type="ChEBI" id="CHEBI:17071"/>
        <dbReference type="ChEBI" id="CHEBI:44841"/>
        <dbReference type="EC" id="4.1.2.25"/>
    </reaction>
</comment>
<evidence type="ECO:0000256" key="3">
    <source>
        <dbReference type="ARBA" id="ARBA00005708"/>
    </source>
</evidence>
<sequence>MTTTQAPITLRQRPQTLDTVRLRDISLTLPAAPEAWHRTGKSQPCTATLTLSYSSIIAAAETDNVSLTLDYGKLFRRLDSDVRNMAQLSTSADHPHKHMVSVAGTRCADLDNDTYAVGLDPRVTAAIVANAGLGMLEETAARVAEESVSDGYGECEVELCFGKALLRAEGGLRYRSVTVWGERDGGVRCPVVLEEEFRIEGIRCHAVLGVNAHERVEKQAVVVGLVFRGEGLGVWGSKVVESYQAVTRAVAEQVEETSFQTVETLATFIARIVTVDFGNEFVTVKVEKPSALAFVGRSGVEITRSKEFFDTHDVPRK</sequence>
<comment type="caution">
    <text evidence="9">The sequence shown here is derived from an EMBL/GenBank/DDBJ whole genome shotgun (WGS) entry which is preliminary data.</text>
</comment>
<comment type="similarity">
    <text evidence="3">Belongs to the DHNA family.</text>
</comment>
<feature type="domain" description="Dihydroneopterin aldolase/epimerase" evidence="8">
    <location>
        <begin position="197"/>
        <end position="304"/>
    </location>
</feature>
<evidence type="ECO:0000256" key="1">
    <source>
        <dbReference type="ARBA" id="ARBA00001353"/>
    </source>
</evidence>
<reference evidence="9 10" key="1">
    <citation type="journal article" date="2016" name="Sci. Rep.">
        <title>Penicillium arizonense, a new, genome sequenced fungal species, reveals a high chemical diversity in secreted metabolites.</title>
        <authorList>
            <person name="Grijseels S."/>
            <person name="Nielsen J.C."/>
            <person name="Randelovic M."/>
            <person name="Nielsen J."/>
            <person name="Nielsen K.F."/>
            <person name="Workman M."/>
            <person name="Frisvad J.C."/>
        </authorList>
    </citation>
    <scope>NUCLEOTIDE SEQUENCE [LARGE SCALE GENOMIC DNA]</scope>
    <source>
        <strain evidence="9 10">CBS 141311</strain>
    </source>
</reference>
<dbReference type="GO" id="GO:0005737">
    <property type="term" value="C:cytoplasm"/>
    <property type="evidence" value="ECO:0007669"/>
    <property type="project" value="TreeGrafter"/>
</dbReference>
<evidence type="ECO:0000256" key="4">
    <source>
        <dbReference type="ARBA" id="ARBA00013043"/>
    </source>
</evidence>
<dbReference type="InterPro" id="IPR006156">
    <property type="entry name" value="Dihydroneopterin_aldolase"/>
</dbReference>
<evidence type="ECO:0000256" key="6">
    <source>
        <dbReference type="ARBA" id="ARBA00023239"/>
    </source>
</evidence>
<keyword evidence="5" id="KW-0289">Folate biosynthesis</keyword>
<evidence type="ECO:0000256" key="7">
    <source>
        <dbReference type="ARBA" id="ARBA00032903"/>
    </source>
</evidence>
<protein>
    <recommendedName>
        <fullName evidence="4">dihydroneopterin aldolase</fullName>
        <ecNumber evidence="4">4.1.2.25</ecNumber>
    </recommendedName>
    <alternativeName>
        <fullName evidence="7">7,8-dihydroneopterin aldolase</fullName>
    </alternativeName>
</protein>
<proteinExistence type="inferred from homology"/>
<organism evidence="9 10">
    <name type="scientific">Penicillium arizonense</name>
    <dbReference type="NCBI Taxonomy" id="1835702"/>
    <lineage>
        <taxon>Eukaryota</taxon>
        <taxon>Fungi</taxon>
        <taxon>Dikarya</taxon>
        <taxon>Ascomycota</taxon>
        <taxon>Pezizomycotina</taxon>
        <taxon>Eurotiomycetes</taxon>
        <taxon>Eurotiomycetidae</taxon>
        <taxon>Eurotiales</taxon>
        <taxon>Aspergillaceae</taxon>
        <taxon>Penicillium</taxon>
    </lineage>
</organism>
<dbReference type="SMART" id="SM00905">
    <property type="entry name" value="FolB"/>
    <property type="match status" value="1"/>
</dbReference>
<dbReference type="EMBL" id="LXJU01000008">
    <property type="protein sequence ID" value="OGE53164.1"/>
    <property type="molecule type" value="Genomic_DNA"/>
</dbReference>
<gene>
    <name evidence="9" type="ORF">PENARI_c008G06775</name>
</gene>
<dbReference type="GeneID" id="34576226"/>
<comment type="pathway">
    <text evidence="2">Cofactor biosynthesis; tetrahydrofolate biosynthesis; 2-amino-4-hydroxy-6-hydroxymethyl-7,8-dihydropteridine diphosphate from 7,8-dihydroneopterin triphosphate: step 3/4.</text>
</comment>
<dbReference type="Gene3D" id="3.30.1130.10">
    <property type="match status" value="2"/>
</dbReference>
<keyword evidence="6" id="KW-0456">Lyase</keyword>
<accession>A0A1F5LIY3</accession>
<evidence type="ECO:0000256" key="5">
    <source>
        <dbReference type="ARBA" id="ARBA00022909"/>
    </source>
</evidence>